<evidence type="ECO:0000259" key="4">
    <source>
        <dbReference type="Pfam" id="PF04608"/>
    </source>
</evidence>
<feature type="compositionally biased region" description="Polar residues" evidence="2">
    <location>
        <begin position="7"/>
        <end position="28"/>
    </location>
</feature>
<feature type="region of interest" description="Disordered" evidence="2">
    <location>
        <begin position="1"/>
        <end position="28"/>
    </location>
</feature>
<keyword evidence="1" id="KW-0442">Lipid degradation</keyword>
<feature type="domain" description="YutG/PgpA" evidence="4">
    <location>
        <begin position="38"/>
        <end position="176"/>
    </location>
</feature>
<evidence type="ECO:0000256" key="1">
    <source>
        <dbReference type="PIRNR" id="PIRNR006162"/>
    </source>
</evidence>
<dbReference type="Proteomes" id="UP000321567">
    <property type="component" value="Unassembled WGS sequence"/>
</dbReference>
<dbReference type="InterPro" id="IPR007686">
    <property type="entry name" value="YutG/PgpA"/>
</dbReference>
<comment type="subcellular location">
    <subcellularLocation>
        <location evidence="1">Cell inner membrane</location>
        <topology evidence="1">Multi-pass membrane protein</topology>
    </subcellularLocation>
</comment>
<proteinExistence type="predicted"/>
<keyword evidence="1 3" id="KW-0812">Transmembrane</keyword>
<dbReference type="GO" id="GO:0009395">
    <property type="term" value="P:phospholipid catabolic process"/>
    <property type="evidence" value="ECO:0007669"/>
    <property type="project" value="UniProtKB-KW"/>
</dbReference>
<dbReference type="Pfam" id="PF04608">
    <property type="entry name" value="PgpA"/>
    <property type="match status" value="1"/>
</dbReference>
<keyword evidence="1" id="KW-0460">Magnesium</keyword>
<dbReference type="SUPFAM" id="SSF101307">
    <property type="entry name" value="YutG-like"/>
    <property type="match status" value="1"/>
</dbReference>
<dbReference type="CDD" id="cd06971">
    <property type="entry name" value="PgpA"/>
    <property type="match status" value="1"/>
</dbReference>
<dbReference type="InterPro" id="IPR036681">
    <property type="entry name" value="PgpA-like_sf"/>
</dbReference>
<organism evidence="5 6">
    <name type="scientific">Pararhodospirillum oryzae</name>
    <dbReference type="NCBI Taxonomy" id="478448"/>
    <lineage>
        <taxon>Bacteria</taxon>
        <taxon>Pseudomonadati</taxon>
        <taxon>Pseudomonadota</taxon>
        <taxon>Alphaproteobacteria</taxon>
        <taxon>Rhodospirillales</taxon>
        <taxon>Rhodospirillaceae</taxon>
        <taxon>Pararhodospirillum</taxon>
    </lineage>
</organism>
<name>A0A512HB86_9PROT</name>
<sequence length="183" mass="19077">MTDSHQEVPTQGASTKGTSAQEAPSSSMASVPRPLLLVTTWFGSGLSPVAPGTMGSAAALPFAWGLMWAFGPWGLGVATVLVTVLGIWACNAHVRRTGEQDPGRIVIDEVAGQWLTLLPAPLDPVSYLIGFALFRLFDITKPWPVGALDRGLKGGLGIMLDDIAAGVYAGVLVALVVAVRAAW</sequence>
<gene>
    <name evidence="5" type="ORF">ROR02_28470</name>
</gene>
<dbReference type="GO" id="GO:0008962">
    <property type="term" value="F:phosphatidylglycerophosphatase activity"/>
    <property type="evidence" value="ECO:0007669"/>
    <property type="project" value="UniProtKB-EC"/>
</dbReference>
<comment type="cofactor">
    <cofactor evidence="1">
        <name>Mg(2+)</name>
        <dbReference type="ChEBI" id="CHEBI:18420"/>
    </cofactor>
</comment>
<keyword evidence="1" id="KW-0443">Lipid metabolism</keyword>
<dbReference type="PANTHER" id="PTHR36305">
    <property type="entry name" value="PHOSPHATIDYLGLYCEROPHOSPHATASE A"/>
    <property type="match status" value="1"/>
</dbReference>
<keyword evidence="3" id="KW-1133">Transmembrane helix</keyword>
<keyword evidence="1" id="KW-0479">Metal-binding</keyword>
<keyword evidence="1" id="KW-0595">Phospholipid degradation</keyword>
<dbReference type="RefSeq" id="WP_147164744.1">
    <property type="nucleotide sequence ID" value="NZ_BJZO01000102.1"/>
</dbReference>
<dbReference type="GO" id="GO:0006655">
    <property type="term" value="P:phosphatidylglycerol biosynthetic process"/>
    <property type="evidence" value="ECO:0007669"/>
    <property type="project" value="UniProtKB-UniPathway"/>
</dbReference>
<feature type="transmembrane region" description="Helical" evidence="3">
    <location>
        <begin position="163"/>
        <end position="182"/>
    </location>
</feature>
<keyword evidence="6" id="KW-1185">Reference proteome</keyword>
<evidence type="ECO:0000256" key="3">
    <source>
        <dbReference type="SAM" id="Phobius"/>
    </source>
</evidence>
<dbReference type="UniPathway" id="UPA00084">
    <property type="reaction ID" value="UER00504"/>
</dbReference>
<dbReference type="InterPro" id="IPR026037">
    <property type="entry name" value="PgpA"/>
</dbReference>
<dbReference type="GO" id="GO:0005886">
    <property type="term" value="C:plasma membrane"/>
    <property type="evidence" value="ECO:0007669"/>
    <property type="project" value="UniProtKB-SubCell"/>
</dbReference>
<evidence type="ECO:0000313" key="6">
    <source>
        <dbReference type="Proteomes" id="UP000321567"/>
    </source>
</evidence>
<dbReference type="PIRSF" id="PIRSF006162">
    <property type="entry name" value="PgpA"/>
    <property type="match status" value="1"/>
</dbReference>
<dbReference type="EMBL" id="BJZO01000102">
    <property type="protein sequence ID" value="GEO82716.1"/>
    <property type="molecule type" value="Genomic_DNA"/>
</dbReference>
<keyword evidence="1" id="KW-0997">Cell inner membrane</keyword>
<dbReference type="GO" id="GO:0046872">
    <property type="term" value="F:metal ion binding"/>
    <property type="evidence" value="ECO:0007669"/>
    <property type="project" value="UniProtKB-KW"/>
</dbReference>
<comment type="function">
    <text evidence="1">Lipid phosphatase which dephosphorylates phosphatidylglycerophosphate (PGP) to phosphatidylglycerol (PG).</text>
</comment>
<keyword evidence="1" id="KW-1003">Cell membrane</keyword>
<reference evidence="5 6" key="1">
    <citation type="submission" date="2019-07" db="EMBL/GenBank/DDBJ databases">
        <title>Whole genome shotgun sequence of Rhodospirillum oryzae NBRC 107573.</title>
        <authorList>
            <person name="Hosoyama A."/>
            <person name="Uohara A."/>
            <person name="Ohji S."/>
            <person name="Ichikawa N."/>
        </authorList>
    </citation>
    <scope>NUCLEOTIDE SEQUENCE [LARGE SCALE GENOMIC DNA]</scope>
    <source>
        <strain evidence="5 6">NBRC 107573</strain>
    </source>
</reference>
<evidence type="ECO:0000313" key="5">
    <source>
        <dbReference type="EMBL" id="GEO82716.1"/>
    </source>
</evidence>
<dbReference type="EC" id="3.1.3.27" evidence="1"/>
<comment type="pathway">
    <text evidence="1">Phospholipid metabolism; phosphatidylglycerol biosynthesis; phosphatidylglycerol from CDP-diacylglycerol: step 2/2.</text>
</comment>
<protein>
    <recommendedName>
        <fullName evidence="1">Phosphatidylglycerophosphatase A</fullName>
        <ecNumber evidence="1">3.1.3.27</ecNumber>
    </recommendedName>
    <alternativeName>
        <fullName evidence="1">Phosphatidylglycerolphosphate phosphatase A</fullName>
    </alternativeName>
</protein>
<keyword evidence="1 3" id="KW-0472">Membrane</keyword>
<feature type="transmembrane region" description="Helical" evidence="3">
    <location>
        <begin position="70"/>
        <end position="90"/>
    </location>
</feature>
<comment type="caution">
    <text evidence="5">The sequence shown here is derived from an EMBL/GenBank/DDBJ whole genome shotgun (WGS) entry which is preliminary data.</text>
</comment>
<keyword evidence="1" id="KW-0378">Hydrolase</keyword>
<evidence type="ECO:0000256" key="2">
    <source>
        <dbReference type="SAM" id="MobiDB-lite"/>
    </source>
</evidence>
<accession>A0A512HB86</accession>
<keyword evidence="1" id="KW-1208">Phospholipid metabolism</keyword>
<dbReference type="OrthoDB" id="9804091at2"/>
<dbReference type="PANTHER" id="PTHR36305:SF1">
    <property type="entry name" value="PHOSPHATIDYLGLYCEROPHOSPHATASE A"/>
    <property type="match status" value="1"/>
</dbReference>
<feature type="transmembrane region" description="Helical" evidence="3">
    <location>
        <begin position="35"/>
        <end position="64"/>
    </location>
</feature>
<comment type="catalytic activity">
    <reaction evidence="1">
        <text>a 1,2-diacyl-sn-glycero-3-phospho-(1'-sn-glycero-3'-phosphate) + H2O = a 1,2-diacyl-sn-glycero-3-phospho-(1'-sn-glycerol) + phosphate</text>
        <dbReference type="Rhea" id="RHEA:33751"/>
        <dbReference type="ChEBI" id="CHEBI:15377"/>
        <dbReference type="ChEBI" id="CHEBI:43474"/>
        <dbReference type="ChEBI" id="CHEBI:60110"/>
        <dbReference type="ChEBI" id="CHEBI:64716"/>
        <dbReference type="EC" id="3.1.3.27"/>
    </reaction>
</comment>
<dbReference type="AlphaFoldDB" id="A0A512HB86"/>